<dbReference type="PANTHER" id="PTHR33021:SF9">
    <property type="entry name" value="PUTATIVE, EXPRESSED-RELATED"/>
    <property type="match status" value="1"/>
</dbReference>
<dbReference type="InterPro" id="IPR008972">
    <property type="entry name" value="Cupredoxin"/>
</dbReference>
<evidence type="ECO:0000313" key="7">
    <source>
        <dbReference type="EMBL" id="CAA2934729.1"/>
    </source>
</evidence>
<dbReference type="OrthoDB" id="2011645at2759"/>
<dbReference type="AlphaFoldDB" id="A0A8S0PBP9"/>
<name>A0A8S0PBP9_OLEEU</name>
<evidence type="ECO:0000256" key="2">
    <source>
        <dbReference type="ARBA" id="ARBA00023008"/>
    </source>
</evidence>
<feature type="domain" description="Phytocyanin" evidence="6">
    <location>
        <begin position="28"/>
        <end position="123"/>
    </location>
</feature>
<dbReference type="CDD" id="cd11013">
    <property type="entry name" value="Plantacyanin"/>
    <property type="match status" value="1"/>
</dbReference>
<dbReference type="SUPFAM" id="SSF49503">
    <property type="entry name" value="Cupredoxins"/>
    <property type="match status" value="1"/>
</dbReference>
<dbReference type="GO" id="GO:0046872">
    <property type="term" value="F:metal ion binding"/>
    <property type="evidence" value="ECO:0007669"/>
    <property type="project" value="UniProtKB-KW"/>
</dbReference>
<dbReference type="InterPro" id="IPR039391">
    <property type="entry name" value="Phytocyanin-like"/>
</dbReference>
<dbReference type="Proteomes" id="UP000594638">
    <property type="component" value="Unassembled WGS sequence"/>
</dbReference>
<organism evidence="7 8">
    <name type="scientific">Olea europaea subsp. europaea</name>
    <dbReference type="NCBI Taxonomy" id="158383"/>
    <lineage>
        <taxon>Eukaryota</taxon>
        <taxon>Viridiplantae</taxon>
        <taxon>Streptophyta</taxon>
        <taxon>Embryophyta</taxon>
        <taxon>Tracheophyta</taxon>
        <taxon>Spermatophyta</taxon>
        <taxon>Magnoliopsida</taxon>
        <taxon>eudicotyledons</taxon>
        <taxon>Gunneridae</taxon>
        <taxon>Pentapetalae</taxon>
        <taxon>asterids</taxon>
        <taxon>lamiids</taxon>
        <taxon>Lamiales</taxon>
        <taxon>Oleaceae</taxon>
        <taxon>Oleeae</taxon>
        <taxon>Olea</taxon>
    </lineage>
</organism>
<dbReference type="PANTHER" id="PTHR33021">
    <property type="entry name" value="BLUE COPPER PROTEIN"/>
    <property type="match status" value="1"/>
</dbReference>
<comment type="caution">
    <text evidence="7">The sequence shown here is derived from an EMBL/GenBank/DDBJ whole genome shotgun (WGS) entry which is preliminary data.</text>
</comment>
<dbReference type="EMBL" id="CACTIH010000018">
    <property type="protein sequence ID" value="CAA2934729.1"/>
    <property type="molecule type" value="Genomic_DNA"/>
</dbReference>
<protein>
    <recommendedName>
        <fullName evidence="4">Basic blue protein</fullName>
    </recommendedName>
    <alternativeName>
        <fullName evidence="5">Plantacyanin</fullName>
    </alternativeName>
</protein>
<dbReference type="Gene3D" id="2.60.40.420">
    <property type="entry name" value="Cupredoxins - blue copper proteins"/>
    <property type="match status" value="1"/>
</dbReference>
<keyword evidence="1" id="KW-0479">Metal-binding</keyword>
<evidence type="ECO:0000259" key="6">
    <source>
        <dbReference type="PROSITE" id="PS51485"/>
    </source>
</evidence>
<keyword evidence="2" id="KW-0186">Copper</keyword>
<keyword evidence="8" id="KW-1185">Reference proteome</keyword>
<evidence type="ECO:0000256" key="3">
    <source>
        <dbReference type="ARBA" id="ARBA00023157"/>
    </source>
</evidence>
<dbReference type="GO" id="GO:0009055">
    <property type="term" value="F:electron transfer activity"/>
    <property type="evidence" value="ECO:0007669"/>
    <property type="project" value="InterPro"/>
</dbReference>
<keyword evidence="3" id="KW-1015">Disulfide bond</keyword>
<dbReference type="GO" id="GO:0005886">
    <property type="term" value="C:plasma membrane"/>
    <property type="evidence" value="ECO:0007669"/>
    <property type="project" value="TreeGrafter"/>
</dbReference>
<dbReference type="InterPro" id="IPR041844">
    <property type="entry name" value="Plantacyanin"/>
</dbReference>
<dbReference type="InterPro" id="IPR003245">
    <property type="entry name" value="Phytocyanin_dom"/>
</dbReference>
<proteinExistence type="predicted"/>
<reference evidence="7 8" key="1">
    <citation type="submission" date="2019-12" db="EMBL/GenBank/DDBJ databases">
        <authorList>
            <person name="Alioto T."/>
            <person name="Alioto T."/>
            <person name="Gomez Garrido J."/>
        </authorList>
    </citation>
    <scope>NUCLEOTIDE SEQUENCE [LARGE SCALE GENOMIC DNA]</scope>
</reference>
<dbReference type="PROSITE" id="PS51485">
    <property type="entry name" value="PHYTOCYANIN"/>
    <property type="match status" value="1"/>
</dbReference>
<dbReference type="Pfam" id="PF02298">
    <property type="entry name" value="Cu_bind_like"/>
    <property type="match status" value="1"/>
</dbReference>
<dbReference type="Gramene" id="OE9A027043T1">
    <property type="protein sequence ID" value="OE9A027043C1"/>
    <property type="gene ID" value="OE9A027043"/>
</dbReference>
<gene>
    <name evidence="7" type="ORF">OLEA9_A027043</name>
</gene>
<dbReference type="FunFam" id="2.60.40.420:FF:000013">
    <property type="entry name" value="basic blue protein-like"/>
    <property type="match status" value="1"/>
</dbReference>
<sequence length="123" mass="13483">MLEKKSIAICGITMVLGMLVLNNMANAATYKVGDATGWTFNVAGWENGKNFKADDVLVFNYKPEYHNVVVVDENGYCNCTAPFGAKVYHSGEDHIKLVKGQNYFICSFPGHCNKGLRIAIDAA</sequence>
<evidence type="ECO:0000256" key="5">
    <source>
        <dbReference type="ARBA" id="ARBA00082491"/>
    </source>
</evidence>
<evidence type="ECO:0000256" key="4">
    <source>
        <dbReference type="ARBA" id="ARBA00071970"/>
    </source>
</evidence>
<accession>A0A8S0PBP9</accession>
<evidence type="ECO:0000256" key="1">
    <source>
        <dbReference type="ARBA" id="ARBA00022723"/>
    </source>
</evidence>
<evidence type="ECO:0000313" key="8">
    <source>
        <dbReference type="Proteomes" id="UP000594638"/>
    </source>
</evidence>